<name>A0A382VNH7_9ZZZZ</name>
<proteinExistence type="predicted"/>
<dbReference type="SUPFAM" id="SSF63829">
    <property type="entry name" value="Calcium-dependent phosphotriesterase"/>
    <property type="match status" value="1"/>
</dbReference>
<dbReference type="AlphaFoldDB" id="A0A382VNH7"/>
<organism evidence="1">
    <name type="scientific">marine metagenome</name>
    <dbReference type="NCBI Taxonomy" id="408172"/>
    <lineage>
        <taxon>unclassified sequences</taxon>
        <taxon>metagenomes</taxon>
        <taxon>ecological metagenomes</taxon>
    </lineage>
</organism>
<feature type="non-terminal residue" evidence="1">
    <location>
        <position position="69"/>
    </location>
</feature>
<protein>
    <submittedName>
        <fullName evidence="1">Uncharacterized protein</fullName>
    </submittedName>
</protein>
<sequence>MDLAGLLSALPPGGIATIAGFGYQDGIPAKEADAGWPMGVVRRRDGDLIVNDYWGHRVWRIDRDGILHT</sequence>
<evidence type="ECO:0000313" key="1">
    <source>
        <dbReference type="EMBL" id="SVD47940.1"/>
    </source>
</evidence>
<dbReference type="EMBL" id="UINC01153298">
    <property type="protein sequence ID" value="SVD47940.1"/>
    <property type="molecule type" value="Genomic_DNA"/>
</dbReference>
<accession>A0A382VNH7</accession>
<reference evidence="1" key="1">
    <citation type="submission" date="2018-05" db="EMBL/GenBank/DDBJ databases">
        <authorList>
            <person name="Lanie J.A."/>
            <person name="Ng W.-L."/>
            <person name="Kazmierczak K.M."/>
            <person name="Andrzejewski T.M."/>
            <person name="Davidsen T.M."/>
            <person name="Wayne K.J."/>
            <person name="Tettelin H."/>
            <person name="Glass J.I."/>
            <person name="Rusch D."/>
            <person name="Podicherti R."/>
            <person name="Tsui H.-C.T."/>
            <person name="Winkler M.E."/>
        </authorList>
    </citation>
    <scope>NUCLEOTIDE SEQUENCE</scope>
</reference>
<dbReference type="Gene3D" id="2.120.10.30">
    <property type="entry name" value="TolB, C-terminal domain"/>
    <property type="match status" value="1"/>
</dbReference>
<dbReference type="InterPro" id="IPR011042">
    <property type="entry name" value="6-blade_b-propeller_TolB-like"/>
</dbReference>
<gene>
    <name evidence="1" type="ORF">METZ01_LOCUS400794</name>
</gene>